<evidence type="ECO:0000259" key="4">
    <source>
        <dbReference type="PROSITE" id="PS50893"/>
    </source>
</evidence>
<accession>A0A1I0TT16</accession>
<dbReference type="InterPro" id="IPR012340">
    <property type="entry name" value="NA-bd_OB-fold"/>
</dbReference>
<dbReference type="CDD" id="cd03301">
    <property type="entry name" value="ABC_MalK_N"/>
    <property type="match status" value="1"/>
</dbReference>
<evidence type="ECO:0000313" key="5">
    <source>
        <dbReference type="EMBL" id="SFA54126.1"/>
    </source>
</evidence>
<dbReference type="SMART" id="SM00382">
    <property type="entry name" value="AAA"/>
    <property type="match status" value="1"/>
</dbReference>
<organism evidence="5 6">
    <name type="scientific">Parageobacillus thermantarcticus</name>
    <dbReference type="NCBI Taxonomy" id="186116"/>
    <lineage>
        <taxon>Bacteria</taxon>
        <taxon>Bacillati</taxon>
        <taxon>Bacillota</taxon>
        <taxon>Bacilli</taxon>
        <taxon>Bacillales</taxon>
        <taxon>Anoxybacillaceae</taxon>
        <taxon>Parageobacillus</taxon>
    </lineage>
</organism>
<keyword evidence="6" id="KW-1185">Reference proteome</keyword>
<proteinExistence type="predicted"/>
<dbReference type="Proteomes" id="UP000198650">
    <property type="component" value="Unassembled WGS sequence"/>
</dbReference>
<dbReference type="PANTHER" id="PTHR43875">
    <property type="entry name" value="MALTODEXTRIN IMPORT ATP-BINDING PROTEIN MSMX"/>
    <property type="match status" value="1"/>
</dbReference>
<reference evidence="6" key="1">
    <citation type="submission" date="2016-10" db="EMBL/GenBank/DDBJ databases">
        <authorList>
            <person name="Varghese N."/>
            <person name="Submissions S."/>
        </authorList>
    </citation>
    <scope>NUCLEOTIDE SEQUENCE [LARGE SCALE GENOMIC DNA]</scope>
    <source>
        <strain evidence="6">M1</strain>
    </source>
</reference>
<dbReference type="STRING" id="186116.SAMN05192569_104819"/>
<evidence type="ECO:0000256" key="1">
    <source>
        <dbReference type="ARBA" id="ARBA00022448"/>
    </source>
</evidence>
<dbReference type="SUPFAM" id="SSF50331">
    <property type="entry name" value="MOP-like"/>
    <property type="match status" value="1"/>
</dbReference>
<dbReference type="EMBL" id="FOJS01000048">
    <property type="protein sequence ID" value="SFA54126.1"/>
    <property type="molecule type" value="Genomic_DNA"/>
</dbReference>
<dbReference type="InterPro" id="IPR017871">
    <property type="entry name" value="ABC_transporter-like_CS"/>
</dbReference>
<evidence type="ECO:0000256" key="2">
    <source>
        <dbReference type="ARBA" id="ARBA00022741"/>
    </source>
</evidence>
<dbReference type="PROSITE" id="PS50893">
    <property type="entry name" value="ABC_TRANSPORTER_2"/>
    <property type="match status" value="1"/>
</dbReference>
<sequence length="373" mass="42552">MKIELKNICKSFNKKTNTIDNLSLTIEDGEFVALLGPSGCGKSTTMLMIAGIYKPDSGEIYFEDQLVNDLEPKDRNIGMVFQSYALYPHMTVLDNIAFPLKQQKVPKEERIKRAKQVAEMVQLEHLLDRKPSELSGGQQQRVALARAIVKKPKVLLLDEPMSNLDARLKIEMREEISRIQKELGITTILVTHDQEEAMTMADRIAVMKEGKIIQYSTPMELYKYPKDYFVAQFIGTPPMNFLKGKLSNRRLHLQNMTIELDREFLNFHGGEADVNVGIRPHDLKLGNSGDILFKGTVNMVEPIGHSQIVNVKICNEQVRFFVEPNTKMEYGREIEISADISAIHLFDAVTGRNLKNVHESQRQVKEYSFHSQE</sequence>
<dbReference type="GO" id="GO:0140359">
    <property type="term" value="F:ABC-type transporter activity"/>
    <property type="evidence" value="ECO:0007669"/>
    <property type="project" value="InterPro"/>
</dbReference>
<evidence type="ECO:0000256" key="3">
    <source>
        <dbReference type="ARBA" id="ARBA00022840"/>
    </source>
</evidence>
<dbReference type="FunFam" id="3.40.50.300:FF:000042">
    <property type="entry name" value="Maltose/maltodextrin ABC transporter, ATP-binding protein"/>
    <property type="match status" value="1"/>
</dbReference>
<dbReference type="Pfam" id="PF08402">
    <property type="entry name" value="TOBE_2"/>
    <property type="match status" value="1"/>
</dbReference>
<dbReference type="InterPro" id="IPR015855">
    <property type="entry name" value="ABC_transpr_MalK-like"/>
</dbReference>
<dbReference type="Gene3D" id="2.40.50.140">
    <property type="entry name" value="Nucleic acid-binding proteins"/>
    <property type="match status" value="1"/>
</dbReference>
<dbReference type="RefSeq" id="WP_013876320.1">
    <property type="nucleotide sequence ID" value="NZ_FOJS01000048.1"/>
</dbReference>
<dbReference type="Gene3D" id="2.40.50.100">
    <property type="match status" value="1"/>
</dbReference>
<dbReference type="AlphaFoldDB" id="A0A1I0TT16"/>
<evidence type="ECO:0000313" key="6">
    <source>
        <dbReference type="Proteomes" id="UP000198650"/>
    </source>
</evidence>
<dbReference type="GO" id="GO:0016887">
    <property type="term" value="F:ATP hydrolysis activity"/>
    <property type="evidence" value="ECO:0007669"/>
    <property type="project" value="InterPro"/>
</dbReference>
<dbReference type="GO" id="GO:0008643">
    <property type="term" value="P:carbohydrate transport"/>
    <property type="evidence" value="ECO:0007669"/>
    <property type="project" value="InterPro"/>
</dbReference>
<dbReference type="Pfam" id="PF00005">
    <property type="entry name" value="ABC_tran"/>
    <property type="match status" value="1"/>
</dbReference>
<dbReference type="Gene3D" id="3.40.50.300">
    <property type="entry name" value="P-loop containing nucleotide triphosphate hydrolases"/>
    <property type="match status" value="1"/>
</dbReference>
<dbReference type="PROSITE" id="PS00211">
    <property type="entry name" value="ABC_TRANSPORTER_1"/>
    <property type="match status" value="1"/>
</dbReference>
<keyword evidence="2" id="KW-0547">Nucleotide-binding</keyword>
<dbReference type="InterPro" id="IPR003593">
    <property type="entry name" value="AAA+_ATPase"/>
</dbReference>
<dbReference type="InterPro" id="IPR003439">
    <property type="entry name" value="ABC_transporter-like_ATP-bd"/>
</dbReference>
<dbReference type="InterPro" id="IPR047641">
    <property type="entry name" value="ABC_transpr_MalK/UgpC-like"/>
</dbReference>
<feature type="domain" description="ABC transporter" evidence="4">
    <location>
        <begin position="3"/>
        <end position="234"/>
    </location>
</feature>
<protein>
    <submittedName>
        <fullName evidence="5">Inositol-phosphate transport system ATP-binding protein</fullName>
    </submittedName>
</protein>
<dbReference type="InterPro" id="IPR013611">
    <property type="entry name" value="Transp-assoc_OB_typ2"/>
</dbReference>
<dbReference type="OrthoDB" id="9790614at2"/>
<keyword evidence="3 5" id="KW-0067">ATP-binding</keyword>
<name>A0A1I0TT16_9BACL</name>
<gene>
    <name evidence="5" type="ORF">SAMN05192569_104819</name>
</gene>
<dbReference type="PANTHER" id="PTHR43875:SF1">
    <property type="entry name" value="OSMOPROTECTIVE COMPOUNDS UPTAKE ATP-BINDING PROTEIN GGTA"/>
    <property type="match status" value="1"/>
</dbReference>
<dbReference type="SUPFAM" id="SSF52540">
    <property type="entry name" value="P-loop containing nucleoside triphosphate hydrolases"/>
    <property type="match status" value="1"/>
</dbReference>
<dbReference type="GO" id="GO:0055052">
    <property type="term" value="C:ATP-binding cassette (ABC) transporter complex, substrate-binding subunit-containing"/>
    <property type="evidence" value="ECO:0007669"/>
    <property type="project" value="TreeGrafter"/>
</dbReference>
<dbReference type="InterPro" id="IPR008995">
    <property type="entry name" value="Mo/tungstate-bd_C_term_dom"/>
</dbReference>
<dbReference type="GO" id="GO:0005524">
    <property type="term" value="F:ATP binding"/>
    <property type="evidence" value="ECO:0007669"/>
    <property type="project" value="UniProtKB-KW"/>
</dbReference>
<keyword evidence="1" id="KW-0813">Transport</keyword>
<dbReference type="InterPro" id="IPR027417">
    <property type="entry name" value="P-loop_NTPase"/>
</dbReference>